<dbReference type="EMBL" id="JANTOO010000014">
    <property type="protein sequence ID" value="MCS1397498.1"/>
    <property type="molecule type" value="Genomic_DNA"/>
</dbReference>
<comment type="caution">
    <text evidence="1">The sequence shown here is derived from an EMBL/GenBank/DDBJ whole genome shotgun (WGS) entry which is preliminary data.</text>
</comment>
<dbReference type="RefSeq" id="WP_036162181.1">
    <property type="nucleotide sequence ID" value="NZ_JANTOO010000014.1"/>
</dbReference>
<sequence>MPHGSRVYEMPTSPGTPTVVSSIVPVVFGTAPINLTEGIDNVNRPIKCTSLIDFKKNLGYSKNWENYDLCEVADAAFVEYGLGPFVFINVLDPAVHKKSITQETVTIENQKGTLKNEGILKKSLKLIADSTTLKEDEDYIATFNEDGLLMIAFLTAQTSVIAEYDMLDPSLVTKEYLIGGYDVATGKASGLECVNKVFPRLRSVPSLLLAPKFSSDPDVAAVMRAKATSINTYFKSVALTDVDTTQTAVFTDVFEWKNDNGYTGKNEAVCWPLGMRKDKVYHLSTLFACNVLKVCLINNNYPYESASNKPIPIDKIVIKKGNKYEEVELEPNQAEILNDQGIVTALNFVNGFVTWGNYTAAYPDVTDVKDKFHATRIMHNFIGNSIVLKTWEKVDGPIRRRLIDEIVDEMNMWMNGLQGDGAIIGGRVEARAEDNPNDQLLNGKVVFRYFVAEPTPAQEIENILQVDTSYYETIFN</sequence>
<organism evidence="1 2">
    <name type="scientific">Lysinibacillus pinottii</name>
    <dbReference type="NCBI Taxonomy" id="2973932"/>
    <lineage>
        <taxon>Bacteria</taxon>
        <taxon>Bacillati</taxon>
        <taxon>Bacillota</taxon>
        <taxon>Bacilli</taxon>
        <taxon>Bacillales</taxon>
        <taxon>Bacillaceae</taxon>
        <taxon>Lysinibacillus</taxon>
    </lineage>
</organism>
<accession>A0ABT2DRF8</accession>
<proteinExistence type="predicted"/>
<gene>
    <name evidence="1" type="ORF">NXZ79_15815</name>
</gene>
<dbReference type="PANTHER" id="PTHR35861:SF2">
    <property type="entry name" value="FELS-2 PROPHAGE PROTEIN"/>
    <property type="match status" value="1"/>
</dbReference>
<protein>
    <submittedName>
        <fullName evidence="1">Phage tail sheath family protein</fullName>
    </submittedName>
</protein>
<evidence type="ECO:0000313" key="2">
    <source>
        <dbReference type="Proteomes" id="UP001525021"/>
    </source>
</evidence>
<dbReference type="Proteomes" id="UP001525021">
    <property type="component" value="Unassembled WGS sequence"/>
</dbReference>
<evidence type="ECO:0000313" key="1">
    <source>
        <dbReference type="EMBL" id="MCS1397498.1"/>
    </source>
</evidence>
<dbReference type="InterPro" id="IPR052042">
    <property type="entry name" value="Tail_sheath_structural"/>
</dbReference>
<reference evidence="1 2" key="1">
    <citation type="submission" date="2022-08" db="EMBL/GenBank/DDBJ databases">
        <title>Lysinibacillus sequencing.</title>
        <authorList>
            <person name="Dunlap C."/>
        </authorList>
    </citation>
    <scope>NUCLEOTIDE SEQUENCE [LARGE SCALE GENOMIC DNA]</scope>
    <source>
        <strain evidence="1 2">PB211</strain>
    </source>
</reference>
<name>A0ABT2DRF8_9BACI</name>
<keyword evidence="2" id="KW-1185">Reference proteome</keyword>
<dbReference type="PANTHER" id="PTHR35861">
    <property type="match status" value="1"/>
</dbReference>